<proteinExistence type="predicted"/>
<comment type="caution">
    <text evidence="1">The sequence shown here is derived from an EMBL/GenBank/DDBJ whole genome shotgun (WGS) entry which is preliminary data.</text>
</comment>
<dbReference type="Proteomes" id="UP001148838">
    <property type="component" value="Unassembled WGS sequence"/>
</dbReference>
<protein>
    <submittedName>
        <fullName evidence="1">Uncharacterized protein</fullName>
    </submittedName>
</protein>
<organism evidence="1 2">
    <name type="scientific">Periplaneta americana</name>
    <name type="common">American cockroach</name>
    <name type="synonym">Blatta americana</name>
    <dbReference type="NCBI Taxonomy" id="6978"/>
    <lineage>
        <taxon>Eukaryota</taxon>
        <taxon>Metazoa</taxon>
        <taxon>Ecdysozoa</taxon>
        <taxon>Arthropoda</taxon>
        <taxon>Hexapoda</taxon>
        <taxon>Insecta</taxon>
        <taxon>Pterygota</taxon>
        <taxon>Neoptera</taxon>
        <taxon>Polyneoptera</taxon>
        <taxon>Dictyoptera</taxon>
        <taxon>Blattodea</taxon>
        <taxon>Blattoidea</taxon>
        <taxon>Blattidae</taxon>
        <taxon>Blattinae</taxon>
        <taxon>Periplaneta</taxon>
    </lineage>
</organism>
<reference evidence="1 2" key="1">
    <citation type="journal article" date="2022" name="Allergy">
        <title>Genome assembly and annotation of Periplaneta americana reveal a comprehensive cockroach allergen profile.</title>
        <authorList>
            <person name="Wang L."/>
            <person name="Xiong Q."/>
            <person name="Saelim N."/>
            <person name="Wang L."/>
            <person name="Nong W."/>
            <person name="Wan A.T."/>
            <person name="Shi M."/>
            <person name="Liu X."/>
            <person name="Cao Q."/>
            <person name="Hui J.H.L."/>
            <person name="Sookrung N."/>
            <person name="Leung T.F."/>
            <person name="Tungtrongchitr A."/>
            <person name="Tsui S.K.W."/>
        </authorList>
    </citation>
    <scope>NUCLEOTIDE SEQUENCE [LARGE SCALE GENOMIC DNA]</scope>
    <source>
        <strain evidence="1">PWHHKU_190912</strain>
    </source>
</reference>
<dbReference type="EMBL" id="JAJSOF020000015">
    <property type="protein sequence ID" value="KAJ4441130.1"/>
    <property type="molecule type" value="Genomic_DNA"/>
</dbReference>
<keyword evidence="2" id="KW-1185">Reference proteome</keyword>
<evidence type="ECO:0000313" key="2">
    <source>
        <dbReference type="Proteomes" id="UP001148838"/>
    </source>
</evidence>
<name>A0ABQ8T3R3_PERAM</name>
<gene>
    <name evidence="1" type="ORF">ANN_10980</name>
</gene>
<evidence type="ECO:0000313" key="1">
    <source>
        <dbReference type="EMBL" id="KAJ4441130.1"/>
    </source>
</evidence>
<accession>A0ABQ8T3R3</accession>
<sequence>MYAIPVDQVGDFFARTVDACNTIHTKPDIFERMRQSMFWRSQSAESQVIGPYMNNCLPATILKQVQRCTAQCELLISLLWCEFVLSEVRVDARFTWGNIKHRGSRMKSSRSSDEYSGYNILEILYQITYEHLTAKRMGRVDRNAKFYRAFSRVNKRTALKRHCCGVSSSKVVRLRCRQGYKLCGVQLLVEKYDHNYIRHMGFHSIVLVMFHVIIDSYFRQNASCEVYEEVGCVSSDGSTRRADIIIDRQKDEGVILNPTIRFEINEQHPQEDCGIADLLVAARCLAGVVVSHSCSVALEAVAEQDECCGEVRPQLQREFSTSTSTR</sequence>